<evidence type="ECO:0000256" key="1">
    <source>
        <dbReference type="ARBA" id="ARBA00011900"/>
    </source>
</evidence>
<organism evidence="12">
    <name type="scientific">Campylobacter jejuni</name>
    <dbReference type="NCBI Taxonomy" id="197"/>
    <lineage>
        <taxon>Bacteria</taxon>
        <taxon>Pseudomonadati</taxon>
        <taxon>Campylobacterota</taxon>
        <taxon>Epsilonproteobacteria</taxon>
        <taxon>Campylobacterales</taxon>
        <taxon>Campylobacteraceae</taxon>
        <taxon>Campylobacter</taxon>
    </lineage>
</organism>
<dbReference type="Pfam" id="PF25120">
    <property type="entry name" value="DUF7814"/>
    <property type="match status" value="1"/>
</dbReference>
<dbReference type="GO" id="GO:0003677">
    <property type="term" value="F:DNA binding"/>
    <property type="evidence" value="ECO:0007669"/>
    <property type="project" value="UniProtKB-KW"/>
</dbReference>
<dbReference type="AlphaFoldDB" id="A0A6F9HF20"/>
<dbReference type="GO" id="GO:0009007">
    <property type="term" value="F:site-specific DNA-methyltransferase (adenine-specific) activity"/>
    <property type="evidence" value="ECO:0007669"/>
    <property type="project" value="UniProtKB-EC"/>
</dbReference>
<keyword evidence="3 12" id="KW-0808">Transferase</keyword>
<evidence type="ECO:0000256" key="5">
    <source>
        <dbReference type="ARBA" id="ARBA00022747"/>
    </source>
</evidence>
<feature type="domain" description="Type II methyltransferase M.TaqI-like" evidence="8">
    <location>
        <begin position="602"/>
        <end position="900"/>
    </location>
</feature>
<keyword evidence="6" id="KW-0238">DNA-binding</keyword>
<comment type="caution">
    <text evidence="12">The sequence shown here is derived from an EMBL/GenBank/DDBJ whole genome shotgun (WGS) entry which is preliminary data.</text>
</comment>
<dbReference type="EMBL" id="AANHUO010000033">
    <property type="protein sequence ID" value="EDO8442864.1"/>
    <property type="molecule type" value="Genomic_DNA"/>
</dbReference>
<dbReference type="PROSITE" id="PS00092">
    <property type="entry name" value="N6_MTASE"/>
    <property type="match status" value="1"/>
</dbReference>
<evidence type="ECO:0000259" key="11">
    <source>
        <dbReference type="Pfam" id="PF25120"/>
    </source>
</evidence>
<evidence type="ECO:0000259" key="10">
    <source>
        <dbReference type="Pfam" id="PF23653"/>
    </source>
</evidence>
<evidence type="ECO:0000256" key="6">
    <source>
        <dbReference type="ARBA" id="ARBA00023125"/>
    </source>
</evidence>
<reference evidence="12" key="1">
    <citation type="submission" date="2020-01" db="EMBL/GenBank/DDBJ databases">
        <authorList>
            <person name="Ashton P.M."/>
            <person name="Dallman T."/>
            <person name="Nair S."/>
            <person name="De Pinna E."/>
            <person name="Peters T."/>
            <person name="Grant K."/>
        </authorList>
    </citation>
    <scope>NUCLEOTIDE SEQUENCE</scope>
    <source>
        <strain evidence="12">865133</strain>
    </source>
</reference>
<dbReference type="InterPro" id="IPR050953">
    <property type="entry name" value="N4_N6_ade-DNA_methylase"/>
</dbReference>
<dbReference type="InterPro" id="IPR011639">
    <property type="entry name" value="MethylTrfase_TaqI-like_dom"/>
</dbReference>
<sequence>MHFTLLNEKDFFNPYYRKKQIMQNEFDIFNKALMQYLERLESSQSENEDYLVANALSPFLTMLNFKTHIKTKQKGKSEIDLSISKDEFSKDLEVLIEAKKPNSKEFITHTKVNSKALHETILYYFRNREYSFSLKFIIITDFYKFYIFKISEFEELFYKNPSFKKLFEEFCNPNSLFKGNTEEFYKEVAKLIENSKENLKGFLIDLTFLKDKQKSNFKNLASIYKTFHRDFLLNEFNPNDANSLNNAFYKELLYILGLCESKQNSKLIIAKSEESKEEQGTFYTAINSKLKEENFETILKLLILWLNRILFLKLIESNLVRFNDDKNLKFLNFKKIPDFDKLSELFFEVLAKEKSTRKKSEFAYLPYLNSSLFEKQSIENTLEISSLSNDLKLFYYKNTVLKDDKCKAKKGQVGLLEYLFEFLDSFDFGSDDEQSEILSQKELISSSVLGNVFEKLNGYKEGSFYTPSFITSYMCKESITKVVLDKFNAQFDLDAKDISELRKSLRKEDKKAQKELLNSIKICDPAVGSGHFLVSALNVMLSIYDELNLFDEEFYLEVQNDEILITGRKGEFIEYKRPSTPKDKAHLIQQELFHTKKDIIENNLFGVDINPNSCEITKLRLWIELLKHSFYQSFDDGNYHDLKTLPNIDINIKCGNSLVSYFETGKSLSHYPNIKERINKYKRIVKDYKEGFYTDKSHINQEIKNLKISFKNFCFADKFKKEMKGFNDKCEKYSKKYGNFLAVDDENLKFFVSANLTLFDFDEKEATKEFANLKKEYDNIFNLESNHPFEWRFEFPEILDDDGNFKGFDLIIGNPPYIRQEELKELKPHLAKNYKVYKGTSDIYTYFYELGFNVLKDNGVLSYITSNKYTRAGYGEALREFLLKNVKFLEYTDLNGIKVFDSATVDTSILCFEKSKSKDNKFKYLALSNEILKTCAYDIGLYKDFAEFSQNSLSKESFTFSDENTSALKAKIERIGTPLKEWYGLNINYGIKTGYNEAFIITTEKRNEILANCKDEAEKERTAKLIRKMLRGRDIKRYSYEWAGLWVIGTFPSLKLDIEQYPALKQYLSQFLPRIEQSGEKGCRKKTSNKWFETQDNIAYYEEFEKEKIVYPNMNKEFIAFFDNEFFLLNQKCFILSHQSNNKKELLYLTALLNSNVNFYYFKQIGAKLGASGYEMSKIFVEKLPIPKINSKNQKIADELINLADEILKAKEQDKNANTQELENKINSLVYKLYNLTEEEIKIIEGK</sequence>
<keyword evidence="2 12" id="KW-0489">Methyltransferase</keyword>
<dbReference type="Gene3D" id="3.40.50.150">
    <property type="entry name" value="Vaccinia Virus protein VP39"/>
    <property type="match status" value="2"/>
</dbReference>
<evidence type="ECO:0000256" key="3">
    <source>
        <dbReference type="ARBA" id="ARBA00022679"/>
    </source>
</evidence>
<dbReference type="PANTHER" id="PTHR33841:SF1">
    <property type="entry name" value="DNA METHYLTRANSFERASE A"/>
    <property type="match status" value="1"/>
</dbReference>
<dbReference type="Pfam" id="PF12950">
    <property type="entry name" value="TaqI_C"/>
    <property type="match status" value="1"/>
</dbReference>
<evidence type="ECO:0000256" key="2">
    <source>
        <dbReference type="ARBA" id="ARBA00022603"/>
    </source>
</evidence>
<feature type="domain" description="DUF7149" evidence="10">
    <location>
        <begin position="8"/>
        <end position="240"/>
    </location>
</feature>
<protein>
    <recommendedName>
        <fullName evidence="1">site-specific DNA-methyltransferase (adenine-specific)</fullName>
        <ecNumber evidence="1">2.1.1.72</ecNumber>
    </recommendedName>
</protein>
<evidence type="ECO:0000313" key="12">
    <source>
        <dbReference type="EMBL" id="EDO8442864.1"/>
    </source>
</evidence>
<dbReference type="GO" id="GO:0009307">
    <property type="term" value="P:DNA restriction-modification system"/>
    <property type="evidence" value="ECO:0007669"/>
    <property type="project" value="UniProtKB-KW"/>
</dbReference>
<keyword evidence="4" id="KW-0949">S-adenosyl-L-methionine</keyword>
<dbReference type="InterPro" id="IPR056716">
    <property type="entry name" value="DUF7814"/>
</dbReference>
<dbReference type="EC" id="2.1.1.72" evidence="1"/>
<evidence type="ECO:0000259" key="9">
    <source>
        <dbReference type="Pfam" id="PF12950"/>
    </source>
</evidence>
<keyword evidence="5" id="KW-0680">Restriction system</keyword>
<accession>A0A6F9HF20</accession>
<dbReference type="InterPro" id="IPR002052">
    <property type="entry name" value="DNA_methylase_N6_adenine_CS"/>
</dbReference>
<evidence type="ECO:0000259" key="8">
    <source>
        <dbReference type="Pfam" id="PF07669"/>
    </source>
</evidence>
<dbReference type="SUPFAM" id="SSF53335">
    <property type="entry name" value="S-adenosyl-L-methionine-dependent methyltransferases"/>
    <property type="match status" value="1"/>
</dbReference>
<proteinExistence type="predicted"/>
<dbReference type="RefSeq" id="WP_240681534.1">
    <property type="nucleotide sequence ID" value="NZ_JAKKYR010000004.1"/>
</dbReference>
<dbReference type="GO" id="GO:0032259">
    <property type="term" value="P:methylation"/>
    <property type="evidence" value="ECO:0007669"/>
    <property type="project" value="UniProtKB-KW"/>
</dbReference>
<comment type="catalytic activity">
    <reaction evidence="7">
        <text>a 2'-deoxyadenosine in DNA + S-adenosyl-L-methionine = an N(6)-methyl-2'-deoxyadenosine in DNA + S-adenosyl-L-homocysteine + H(+)</text>
        <dbReference type="Rhea" id="RHEA:15197"/>
        <dbReference type="Rhea" id="RHEA-COMP:12418"/>
        <dbReference type="Rhea" id="RHEA-COMP:12419"/>
        <dbReference type="ChEBI" id="CHEBI:15378"/>
        <dbReference type="ChEBI" id="CHEBI:57856"/>
        <dbReference type="ChEBI" id="CHEBI:59789"/>
        <dbReference type="ChEBI" id="CHEBI:90615"/>
        <dbReference type="ChEBI" id="CHEBI:90616"/>
        <dbReference type="EC" id="2.1.1.72"/>
    </reaction>
</comment>
<dbReference type="Pfam" id="PF07669">
    <property type="entry name" value="Eco57I"/>
    <property type="match status" value="1"/>
</dbReference>
<dbReference type="InterPro" id="IPR025931">
    <property type="entry name" value="TaqI_C"/>
</dbReference>
<dbReference type="InterPro" id="IPR055573">
    <property type="entry name" value="DUF7149"/>
</dbReference>
<evidence type="ECO:0000256" key="7">
    <source>
        <dbReference type="ARBA" id="ARBA00047942"/>
    </source>
</evidence>
<gene>
    <name evidence="12" type="ORF">GTQ68_08875</name>
</gene>
<evidence type="ECO:0000256" key="4">
    <source>
        <dbReference type="ARBA" id="ARBA00022691"/>
    </source>
</evidence>
<feature type="domain" description="DUF7814" evidence="11">
    <location>
        <begin position="241"/>
        <end position="444"/>
    </location>
</feature>
<dbReference type="PANTHER" id="PTHR33841">
    <property type="entry name" value="DNA METHYLTRANSFERASE YEEA-RELATED"/>
    <property type="match status" value="1"/>
</dbReference>
<dbReference type="PRINTS" id="PR00507">
    <property type="entry name" value="N12N6MTFRASE"/>
</dbReference>
<feature type="domain" description="TaqI-like C-terminal specificity" evidence="9">
    <location>
        <begin position="1028"/>
        <end position="1186"/>
    </location>
</feature>
<dbReference type="InterPro" id="IPR029063">
    <property type="entry name" value="SAM-dependent_MTases_sf"/>
</dbReference>
<dbReference type="Pfam" id="PF23653">
    <property type="entry name" value="DUF7149"/>
    <property type="match status" value="1"/>
</dbReference>
<name>A0A6F9HF20_CAMJU</name>